<protein>
    <submittedName>
        <fullName evidence="1">DUF1194 domain-containing protein</fullName>
    </submittedName>
</protein>
<comment type="caution">
    <text evidence="1">The sequence shown here is derived from an EMBL/GenBank/DDBJ whole genome shotgun (WGS) entry which is preliminary data.</text>
</comment>
<organism evidence="1 2">
    <name type="scientific">Oceaniradius stylonematis</name>
    <dbReference type="NCBI Taxonomy" id="2184161"/>
    <lineage>
        <taxon>Bacteria</taxon>
        <taxon>Pseudomonadati</taxon>
        <taxon>Pseudomonadota</taxon>
        <taxon>Alphaproteobacteria</taxon>
        <taxon>Hyphomicrobiales</taxon>
        <taxon>Ahrensiaceae</taxon>
        <taxon>Oceaniradius</taxon>
    </lineage>
</organism>
<reference evidence="1 2" key="1">
    <citation type="journal article" date="2018" name="Int. J. Syst. Bacteriol.">
        <title>Oceaniradius stylonemae gen. nov., sp. nov., isolated from a red alga, Stylonema cornu-cervi.</title>
        <authorList>
            <person name="Jeong S."/>
        </authorList>
    </citation>
    <scope>NUCLEOTIDE SEQUENCE [LARGE SCALE GENOMIC DNA]</scope>
    <source>
        <strain evidence="1 2">StC1</strain>
    </source>
</reference>
<proteinExistence type="predicted"/>
<evidence type="ECO:0000313" key="1">
    <source>
        <dbReference type="EMBL" id="RKF07903.1"/>
    </source>
</evidence>
<dbReference type="Pfam" id="PF06707">
    <property type="entry name" value="DUF1194"/>
    <property type="match status" value="1"/>
</dbReference>
<gene>
    <name evidence="1" type="ORF">DEM25_005765</name>
</gene>
<sequence>MVLAWALGVWTGSNAEAQPQCALSLVLAVDVSSSVDERDYRLQMDGLANALRDETVRRAIVQVGGIQVTAFEWSGRRQQVEIVPWTYLASDGAVFALADRLQAHRRRHTAFPTALGYALGHAAGRFGAAPLRCVRHVIDVSGDGVNNEGFGPGPAYANFPFDGVQVNALVIAGADPDPVAYYRNEVLFGPGAFMEVANGFADFEAAMKRKLLREIVGGALSGLK</sequence>
<dbReference type="OrthoDB" id="9792179at2"/>
<dbReference type="EMBL" id="QFWV02000004">
    <property type="protein sequence ID" value="RKF07903.1"/>
    <property type="molecule type" value="Genomic_DNA"/>
</dbReference>
<dbReference type="Gene3D" id="3.40.50.410">
    <property type="entry name" value="von Willebrand factor, type A domain"/>
    <property type="match status" value="1"/>
</dbReference>
<dbReference type="AlphaFoldDB" id="A0A3A8APQ2"/>
<keyword evidence="2" id="KW-1185">Reference proteome</keyword>
<accession>A0A3A8APQ2</accession>
<dbReference type="InterPro" id="IPR010607">
    <property type="entry name" value="DUF1194"/>
</dbReference>
<dbReference type="Proteomes" id="UP000246132">
    <property type="component" value="Unassembled WGS sequence"/>
</dbReference>
<name>A0A3A8APQ2_9HYPH</name>
<dbReference type="InterPro" id="IPR036465">
    <property type="entry name" value="vWFA_dom_sf"/>
</dbReference>
<dbReference type="SUPFAM" id="SSF53300">
    <property type="entry name" value="vWA-like"/>
    <property type="match status" value="1"/>
</dbReference>
<evidence type="ECO:0000313" key="2">
    <source>
        <dbReference type="Proteomes" id="UP000246132"/>
    </source>
</evidence>